<dbReference type="PATRIC" id="fig|742725.3.peg.1755"/>
<name>G5HAJ6_9BACT</name>
<dbReference type="AlphaFoldDB" id="G5HAJ6"/>
<dbReference type="Pfam" id="PF08282">
    <property type="entry name" value="Hydrolase_3"/>
    <property type="match status" value="1"/>
</dbReference>
<dbReference type="SFLD" id="SFLDG01138">
    <property type="entry name" value="C1.6.2:_Deoxy-d-mannose-octulo"/>
    <property type="match status" value="1"/>
</dbReference>
<dbReference type="PANTHER" id="PTHR21485">
    <property type="entry name" value="HAD SUPERFAMILY MEMBERS CMAS AND KDSC"/>
    <property type="match status" value="1"/>
</dbReference>
<comment type="similarity">
    <text evidence="2">Belongs to the KdsC family.</text>
</comment>
<reference evidence="8 9" key="1">
    <citation type="submission" date="2011-08" db="EMBL/GenBank/DDBJ databases">
        <title>The Genome Sequence of Alistipes indistinctus YIT 12060.</title>
        <authorList>
            <consortium name="The Broad Institute Genome Sequencing Platform"/>
            <person name="Earl A."/>
            <person name="Ward D."/>
            <person name="Feldgarden M."/>
            <person name="Gevers D."/>
            <person name="Morotomi M."/>
            <person name="Young S.K."/>
            <person name="Zeng Q."/>
            <person name="Gargeya S."/>
            <person name="Fitzgerald M."/>
            <person name="Haas B."/>
            <person name="Abouelleil A."/>
            <person name="Alvarado L."/>
            <person name="Arachchi H.M."/>
            <person name="Berlin A."/>
            <person name="Brown A."/>
            <person name="Chapman S.B."/>
            <person name="Chen Z."/>
            <person name="Dunbar C."/>
            <person name="Freedman E."/>
            <person name="Gearin G."/>
            <person name="Gellesch M."/>
            <person name="Goldberg J."/>
            <person name="Griggs A."/>
            <person name="Gujja S."/>
            <person name="Heiman D."/>
            <person name="Howarth C."/>
            <person name="Larson L."/>
            <person name="Lui A."/>
            <person name="MacDonald P.J.P."/>
            <person name="Montmayeur A."/>
            <person name="Murphy C."/>
            <person name="Neiman D."/>
            <person name="Pearson M."/>
            <person name="Priest M."/>
            <person name="Roberts A."/>
            <person name="Saif S."/>
            <person name="Shea T."/>
            <person name="Shenoy N."/>
            <person name="Sisk P."/>
            <person name="Stolte C."/>
            <person name="Sykes S."/>
            <person name="Wortman J."/>
            <person name="Nusbaum C."/>
            <person name="Birren B."/>
        </authorList>
    </citation>
    <scope>NUCLEOTIDE SEQUENCE [LARGE SCALE GENOMIC DNA]</scope>
    <source>
        <strain evidence="8 9">YIT 12060</strain>
    </source>
</reference>
<evidence type="ECO:0008006" key="10">
    <source>
        <dbReference type="Google" id="ProtNLM"/>
    </source>
</evidence>
<evidence type="ECO:0000256" key="3">
    <source>
        <dbReference type="ARBA" id="ARBA00011881"/>
    </source>
</evidence>
<dbReference type="OrthoDB" id="9805604at2"/>
<evidence type="ECO:0000256" key="7">
    <source>
        <dbReference type="PIRSR" id="PIRSR006118-2"/>
    </source>
</evidence>
<keyword evidence="5" id="KW-0378">Hydrolase</keyword>
<dbReference type="PIRSF" id="PIRSF006118">
    <property type="entry name" value="KDO8-P_Ptase"/>
    <property type="match status" value="1"/>
</dbReference>
<dbReference type="eggNOG" id="COG1778">
    <property type="taxonomic scope" value="Bacteria"/>
</dbReference>
<comment type="caution">
    <text evidence="8">The sequence shown here is derived from an EMBL/GenBank/DDBJ whole genome shotgun (WGS) entry which is preliminary data.</text>
</comment>
<evidence type="ECO:0000256" key="2">
    <source>
        <dbReference type="ARBA" id="ARBA00005893"/>
    </source>
</evidence>
<organism evidence="8 9">
    <name type="scientific">Alistipes indistinctus YIT 12060</name>
    <dbReference type="NCBI Taxonomy" id="742725"/>
    <lineage>
        <taxon>Bacteria</taxon>
        <taxon>Pseudomonadati</taxon>
        <taxon>Bacteroidota</taxon>
        <taxon>Bacteroidia</taxon>
        <taxon>Bacteroidales</taxon>
        <taxon>Rikenellaceae</taxon>
        <taxon>Alistipes</taxon>
    </lineage>
</organism>
<gene>
    <name evidence="8" type="ORF">HMPREF9450_01661</name>
</gene>
<dbReference type="STRING" id="742725.HMPREF9450_01661"/>
<evidence type="ECO:0000256" key="4">
    <source>
        <dbReference type="ARBA" id="ARBA00022723"/>
    </source>
</evidence>
<sequence>MGNFKEDIARVRVIVLDVDGVMTDGGIIVTPEGEFIRKFHAKDGYALSYAMKRGYHVAIITGGRGRSLTVRFEMLGVEHVYTNCFHKIDALHELMQKLDVQAEEILYMGDDIPDIEPMLHVGMPVCPADAATEVVEVSRYVSQFKGGEGCVRDVVEQVMRARGDWYKPGDKAVAVTVASR</sequence>
<dbReference type="EMBL" id="ADLD01000013">
    <property type="protein sequence ID" value="EHB91612.1"/>
    <property type="molecule type" value="Genomic_DNA"/>
</dbReference>
<feature type="binding site" evidence="7">
    <location>
        <position position="19"/>
    </location>
    <ligand>
        <name>substrate</name>
    </ligand>
</feature>
<dbReference type="RefSeq" id="WP_009134467.1">
    <property type="nucleotide sequence ID" value="NZ_CP102250.1"/>
</dbReference>
<evidence type="ECO:0000256" key="5">
    <source>
        <dbReference type="ARBA" id="ARBA00022801"/>
    </source>
</evidence>
<dbReference type="NCBIfam" id="TIGR01670">
    <property type="entry name" value="KdsC-phosphatas"/>
    <property type="match status" value="1"/>
</dbReference>
<dbReference type="PANTHER" id="PTHR21485:SF3">
    <property type="entry name" value="N-ACYLNEURAMINATE CYTIDYLYLTRANSFERASE"/>
    <property type="match status" value="1"/>
</dbReference>
<comment type="cofactor">
    <cofactor evidence="1 7">
        <name>Mg(2+)</name>
        <dbReference type="ChEBI" id="CHEBI:18420"/>
    </cofactor>
</comment>
<keyword evidence="9" id="KW-1185">Reference proteome</keyword>
<keyword evidence="6 7" id="KW-0460">Magnesium</keyword>
<evidence type="ECO:0000313" key="9">
    <source>
        <dbReference type="Proteomes" id="UP000006008"/>
    </source>
</evidence>
<comment type="subunit">
    <text evidence="3">Homotetramer.</text>
</comment>
<keyword evidence="4 7" id="KW-0479">Metal-binding</keyword>
<dbReference type="SFLD" id="SFLDS00003">
    <property type="entry name" value="Haloacid_Dehalogenase"/>
    <property type="match status" value="1"/>
</dbReference>
<dbReference type="GO" id="GO:0016788">
    <property type="term" value="F:hydrolase activity, acting on ester bonds"/>
    <property type="evidence" value="ECO:0007669"/>
    <property type="project" value="InterPro"/>
</dbReference>
<dbReference type="InterPro" id="IPR036412">
    <property type="entry name" value="HAD-like_sf"/>
</dbReference>
<proteinExistence type="inferred from homology"/>
<dbReference type="Proteomes" id="UP000006008">
    <property type="component" value="Unassembled WGS sequence"/>
</dbReference>
<dbReference type="GeneID" id="92815308"/>
<dbReference type="SFLD" id="SFLDG01136">
    <property type="entry name" value="C1.6:_Phosphoserine_Phosphatas"/>
    <property type="match status" value="1"/>
</dbReference>
<dbReference type="GO" id="GO:0046872">
    <property type="term" value="F:metal ion binding"/>
    <property type="evidence" value="ECO:0007669"/>
    <property type="project" value="UniProtKB-KW"/>
</dbReference>
<evidence type="ECO:0000256" key="6">
    <source>
        <dbReference type="ARBA" id="ARBA00022842"/>
    </source>
</evidence>
<dbReference type="Gene3D" id="3.40.50.1000">
    <property type="entry name" value="HAD superfamily/HAD-like"/>
    <property type="match status" value="1"/>
</dbReference>
<dbReference type="GO" id="GO:0008781">
    <property type="term" value="F:N-acylneuraminate cytidylyltransferase activity"/>
    <property type="evidence" value="ECO:0007669"/>
    <property type="project" value="TreeGrafter"/>
</dbReference>
<protein>
    <recommendedName>
        <fullName evidence="10">3-deoxy-D-manno-octulosonate 8-phosphate phosphatase</fullName>
    </recommendedName>
</protein>
<dbReference type="HOGENOM" id="CLU_106694_1_0_10"/>
<feature type="binding site" evidence="7">
    <location>
        <position position="110"/>
    </location>
    <ligand>
        <name>Mg(2+)</name>
        <dbReference type="ChEBI" id="CHEBI:18420"/>
    </ligand>
</feature>
<evidence type="ECO:0000313" key="8">
    <source>
        <dbReference type="EMBL" id="EHB91612.1"/>
    </source>
</evidence>
<dbReference type="InterPro" id="IPR023214">
    <property type="entry name" value="HAD_sf"/>
</dbReference>
<dbReference type="FunFam" id="3.40.50.1000:FF:000029">
    <property type="entry name" value="3-deoxy-D-manno-octulosonate 8-phosphate phosphatase KdsC"/>
    <property type="match status" value="1"/>
</dbReference>
<feature type="binding site" evidence="7">
    <location>
        <position position="17"/>
    </location>
    <ligand>
        <name>Mg(2+)</name>
        <dbReference type="ChEBI" id="CHEBI:18420"/>
    </ligand>
</feature>
<dbReference type="InterPro" id="IPR010023">
    <property type="entry name" value="KdsC_fam"/>
</dbReference>
<accession>G5HAJ6</accession>
<dbReference type="InterPro" id="IPR050793">
    <property type="entry name" value="CMP-NeuNAc_synthase"/>
</dbReference>
<evidence type="ECO:0000256" key="1">
    <source>
        <dbReference type="ARBA" id="ARBA00001946"/>
    </source>
</evidence>
<dbReference type="SUPFAM" id="SSF56784">
    <property type="entry name" value="HAD-like"/>
    <property type="match status" value="1"/>
</dbReference>